<evidence type="ECO:0000256" key="1">
    <source>
        <dbReference type="SAM" id="MobiDB-lite"/>
    </source>
</evidence>
<dbReference type="EMBL" id="VSSQ01032799">
    <property type="protein sequence ID" value="MPM84186.1"/>
    <property type="molecule type" value="Genomic_DNA"/>
</dbReference>
<accession>A0A645D481</accession>
<dbReference type="AlphaFoldDB" id="A0A645D481"/>
<reference evidence="2" key="1">
    <citation type="submission" date="2019-08" db="EMBL/GenBank/DDBJ databases">
        <authorList>
            <person name="Kucharzyk K."/>
            <person name="Murdoch R.W."/>
            <person name="Higgins S."/>
            <person name="Loffler F."/>
        </authorList>
    </citation>
    <scope>NUCLEOTIDE SEQUENCE</scope>
</reference>
<name>A0A645D481_9ZZZZ</name>
<comment type="caution">
    <text evidence="2">The sequence shown here is derived from an EMBL/GenBank/DDBJ whole genome shotgun (WGS) entry which is preliminary data.</text>
</comment>
<proteinExistence type="predicted"/>
<gene>
    <name evidence="2" type="ORF">SDC9_131257</name>
</gene>
<feature type="region of interest" description="Disordered" evidence="1">
    <location>
        <begin position="45"/>
        <end position="65"/>
    </location>
</feature>
<evidence type="ECO:0000313" key="2">
    <source>
        <dbReference type="EMBL" id="MPM84186.1"/>
    </source>
</evidence>
<sequence>MAEICGWPADVVDIPLEVRVPGHLLRFDQNRSVASARHDAPLMKRQRAEVAVAETPARGGDGERNFIDRGDVPAIHGMRFSRIRQCVNFVQFLG</sequence>
<protein>
    <submittedName>
        <fullName evidence="2">Uncharacterized protein</fullName>
    </submittedName>
</protein>
<organism evidence="2">
    <name type="scientific">bioreactor metagenome</name>
    <dbReference type="NCBI Taxonomy" id="1076179"/>
    <lineage>
        <taxon>unclassified sequences</taxon>
        <taxon>metagenomes</taxon>
        <taxon>ecological metagenomes</taxon>
    </lineage>
</organism>